<dbReference type="PANTHER" id="PTHR42188">
    <property type="entry name" value="23S RRNA-SPECIFIC ENDONUCLEASE VAPC20"/>
    <property type="match status" value="1"/>
</dbReference>
<dbReference type="InterPro" id="IPR002716">
    <property type="entry name" value="PIN_dom"/>
</dbReference>
<sequence>MSGPGTTPLFVDTGAFFAHFVEDASRHDRARHVFNQIRDGDLLYRPLYTSGYVLGELGTLILRRSDHQTAVEALTRIRESPAFTVLYPGEDVFDPTLEQFTAYDDQQISIVDHMSAVLAAERDVDHVFTFDARDFRTLGFTVVPADTGDA</sequence>
<reference evidence="2 3" key="1">
    <citation type="submission" date="2016-10" db="EMBL/GenBank/DDBJ databases">
        <authorList>
            <person name="de Groot N.N."/>
        </authorList>
    </citation>
    <scope>NUCLEOTIDE SEQUENCE [LARGE SCALE GENOMIC DNA]</scope>
    <source>
        <strain evidence="2 3">DSM 3756</strain>
    </source>
</reference>
<dbReference type="RefSeq" id="WP_004517570.1">
    <property type="nucleotide sequence ID" value="NZ_FNOF01000035.1"/>
</dbReference>
<proteinExistence type="predicted"/>
<dbReference type="Pfam" id="PF01850">
    <property type="entry name" value="PIN"/>
    <property type="match status" value="1"/>
</dbReference>
<dbReference type="InterPro" id="IPR029060">
    <property type="entry name" value="PIN-like_dom_sf"/>
</dbReference>
<evidence type="ECO:0000313" key="3">
    <source>
        <dbReference type="Proteomes" id="UP000182573"/>
    </source>
</evidence>
<protein>
    <submittedName>
        <fullName evidence="2">Predicted nucleic acid-binding protein, contains PIN domain</fullName>
    </submittedName>
</protein>
<dbReference type="AlphaFoldDB" id="A0A1H3B2H7"/>
<name>A0A1H3B2H7_HALVA</name>
<evidence type="ECO:0000313" key="2">
    <source>
        <dbReference type="EMBL" id="SDX35604.1"/>
    </source>
</evidence>
<dbReference type="GO" id="GO:0004521">
    <property type="term" value="F:RNA endonuclease activity"/>
    <property type="evidence" value="ECO:0007669"/>
    <property type="project" value="InterPro"/>
</dbReference>
<dbReference type="EMBL" id="FNOF01000035">
    <property type="protein sequence ID" value="SDX35604.1"/>
    <property type="molecule type" value="Genomic_DNA"/>
</dbReference>
<dbReference type="Proteomes" id="UP000182573">
    <property type="component" value="Unassembled WGS sequence"/>
</dbReference>
<dbReference type="SUPFAM" id="SSF88723">
    <property type="entry name" value="PIN domain-like"/>
    <property type="match status" value="1"/>
</dbReference>
<dbReference type="InterPro" id="IPR039018">
    <property type="entry name" value="VapC20-like"/>
</dbReference>
<dbReference type="Gene3D" id="3.40.50.1010">
    <property type="entry name" value="5'-nuclease"/>
    <property type="match status" value="1"/>
</dbReference>
<dbReference type="PANTHER" id="PTHR42188:SF1">
    <property type="entry name" value="23S RRNA-SPECIFIC ENDONUCLEASE VAPC20"/>
    <property type="match status" value="1"/>
</dbReference>
<accession>A0A1H3B2H7</accession>
<gene>
    <name evidence="2" type="ORF">SAMN05443574_13519</name>
</gene>
<evidence type="ECO:0000259" key="1">
    <source>
        <dbReference type="Pfam" id="PF01850"/>
    </source>
</evidence>
<feature type="domain" description="PIN" evidence="1">
    <location>
        <begin position="10"/>
        <end position="138"/>
    </location>
</feature>
<dbReference type="GO" id="GO:0016075">
    <property type="term" value="P:rRNA catabolic process"/>
    <property type="evidence" value="ECO:0007669"/>
    <property type="project" value="TreeGrafter"/>
</dbReference>
<dbReference type="STRING" id="28442.SAMN05443574_13519"/>
<organism evidence="2 3">
    <name type="scientific">Haloarcula vallismortis</name>
    <name type="common">Halobacterium vallismortis</name>
    <dbReference type="NCBI Taxonomy" id="28442"/>
    <lineage>
        <taxon>Archaea</taxon>
        <taxon>Methanobacteriati</taxon>
        <taxon>Methanobacteriota</taxon>
        <taxon>Stenosarchaea group</taxon>
        <taxon>Halobacteria</taxon>
        <taxon>Halobacteriales</taxon>
        <taxon>Haloarculaceae</taxon>
        <taxon>Haloarcula</taxon>
    </lineage>
</organism>